<name>A0AAV6YZM8_ENGPU</name>
<dbReference type="Proteomes" id="UP000824782">
    <property type="component" value="Unassembled WGS sequence"/>
</dbReference>
<reference evidence="1" key="1">
    <citation type="thesis" date="2020" institute="ProQuest LLC" country="789 East Eisenhower Parkway, Ann Arbor, MI, USA">
        <title>Comparative Genomics and Chromosome Evolution.</title>
        <authorList>
            <person name="Mudd A.B."/>
        </authorList>
    </citation>
    <scope>NUCLEOTIDE SEQUENCE</scope>
    <source>
        <strain evidence="1">237g6f4</strain>
        <tissue evidence="1">Blood</tissue>
    </source>
</reference>
<proteinExistence type="predicted"/>
<dbReference type="EMBL" id="WNYA01010009">
    <property type="protein sequence ID" value="KAG8540572.1"/>
    <property type="molecule type" value="Genomic_DNA"/>
</dbReference>
<comment type="caution">
    <text evidence="1">The sequence shown here is derived from an EMBL/GenBank/DDBJ whole genome shotgun (WGS) entry which is preliminary data.</text>
</comment>
<sequence>MQQMCMIYCSRCAPITLTNPPVLLPKVENDSSSFSISSVIYNRRDSALCNCLIKSWNKMLLPFVSIVSDCTMTYTYRISQSSCAPVRTESDVH</sequence>
<evidence type="ECO:0000313" key="1">
    <source>
        <dbReference type="EMBL" id="KAG8540572.1"/>
    </source>
</evidence>
<keyword evidence="2" id="KW-1185">Reference proteome</keyword>
<evidence type="ECO:0000313" key="2">
    <source>
        <dbReference type="Proteomes" id="UP000824782"/>
    </source>
</evidence>
<gene>
    <name evidence="1" type="ORF">GDO81_019021</name>
</gene>
<accession>A0AAV6YZM8</accession>
<dbReference type="AlphaFoldDB" id="A0AAV6YZM8"/>
<organism evidence="1 2">
    <name type="scientific">Engystomops pustulosus</name>
    <name type="common">Tungara frog</name>
    <name type="synonym">Physalaemus pustulosus</name>
    <dbReference type="NCBI Taxonomy" id="76066"/>
    <lineage>
        <taxon>Eukaryota</taxon>
        <taxon>Metazoa</taxon>
        <taxon>Chordata</taxon>
        <taxon>Craniata</taxon>
        <taxon>Vertebrata</taxon>
        <taxon>Euteleostomi</taxon>
        <taxon>Amphibia</taxon>
        <taxon>Batrachia</taxon>
        <taxon>Anura</taxon>
        <taxon>Neobatrachia</taxon>
        <taxon>Hyloidea</taxon>
        <taxon>Leptodactylidae</taxon>
        <taxon>Leiuperinae</taxon>
        <taxon>Engystomops</taxon>
    </lineage>
</organism>
<protein>
    <submittedName>
        <fullName evidence="1">Uncharacterized protein</fullName>
    </submittedName>
</protein>